<reference evidence="11" key="1">
    <citation type="submission" date="2025-08" db="UniProtKB">
        <authorList>
            <consortium name="RefSeq"/>
        </authorList>
    </citation>
    <scope>IDENTIFICATION</scope>
</reference>
<evidence type="ECO:0000256" key="2">
    <source>
        <dbReference type="ARBA" id="ARBA00004760"/>
    </source>
</evidence>
<dbReference type="InterPro" id="IPR006634">
    <property type="entry name" value="TLC-dom"/>
</dbReference>
<dbReference type="InterPro" id="IPR016439">
    <property type="entry name" value="Lag1/Lac1-like"/>
</dbReference>
<evidence type="ECO:0000256" key="1">
    <source>
        <dbReference type="ARBA" id="ARBA00004141"/>
    </source>
</evidence>
<dbReference type="PIRSF" id="PIRSF005225">
    <property type="entry name" value="LAG1_LAC1"/>
    <property type="match status" value="1"/>
</dbReference>
<evidence type="ECO:0000259" key="9">
    <source>
        <dbReference type="PROSITE" id="PS50922"/>
    </source>
</evidence>
<evidence type="ECO:0000256" key="4">
    <source>
        <dbReference type="ARBA" id="ARBA00022692"/>
    </source>
</evidence>
<organism evidence="10 11">
    <name type="scientific">Hydra vulgaris</name>
    <name type="common">Hydra</name>
    <name type="synonym">Hydra attenuata</name>
    <dbReference type="NCBI Taxonomy" id="6087"/>
    <lineage>
        <taxon>Eukaryota</taxon>
        <taxon>Metazoa</taxon>
        <taxon>Cnidaria</taxon>
        <taxon>Hydrozoa</taxon>
        <taxon>Hydroidolina</taxon>
        <taxon>Anthoathecata</taxon>
        <taxon>Aplanulata</taxon>
        <taxon>Hydridae</taxon>
        <taxon>Hydra</taxon>
    </lineage>
</organism>
<feature type="transmembrane region" description="Helical" evidence="8">
    <location>
        <begin position="156"/>
        <end position="174"/>
    </location>
</feature>
<proteinExistence type="predicted"/>
<gene>
    <name evidence="11" type="primary">LOC100197598</name>
</gene>
<sequence length="322" mass="38499">MDLVDYFYDLFWSENIWLPKQYKWNDIESSDKLKKAKVKDLYMVPVLFLCICLARYIFEKFAASKFCLYLGIESPIRSRNFEDQKLTIKGRVYSQVALSTRETLLKKSTESCWRAFSYFILFGWGVMVVSESNWFWNNSTWLTDYKYHELTLLMKWYFFLEISFYLSLSVSQFTDTKRKDFYQMLIHHFVTLFLLIGSYITSMYRFAVVIMFIHDASDFWLETAKIAKYAKCDKVCNVCFGIFAIVFVFTRLIYYPIWVSYGYFVYNTYDTSIIQKGMVSMCFLILFLNFYWGYLVVSMLYRITVSGKKTKDSRSDNSDSDE</sequence>
<evidence type="ECO:0000256" key="5">
    <source>
        <dbReference type="ARBA" id="ARBA00022989"/>
    </source>
</evidence>
<feature type="transmembrane region" description="Helical" evidence="8">
    <location>
        <begin position="41"/>
        <end position="58"/>
    </location>
</feature>
<dbReference type="PROSITE" id="PS50922">
    <property type="entry name" value="TLC"/>
    <property type="match status" value="1"/>
</dbReference>
<evidence type="ECO:0000256" key="8">
    <source>
        <dbReference type="SAM" id="Phobius"/>
    </source>
</evidence>
<evidence type="ECO:0000256" key="3">
    <source>
        <dbReference type="ARBA" id="ARBA00004991"/>
    </source>
</evidence>
<dbReference type="GeneID" id="100197598"/>
<dbReference type="SMART" id="SM00724">
    <property type="entry name" value="TLC"/>
    <property type="match status" value="1"/>
</dbReference>
<evidence type="ECO:0000313" key="11">
    <source>
        <dbReference type="RefSeq" id="XP_065648656.1"/>
    </source>
</evidence>
<feature type="transmembrane region" description="Helical" evidence="8">
    <location>
        <begin position="278"/>
        <end position="301"/>
    </location>
</feature>
<comment type="pathway">
    <text evidence="2">Lipid metabolism; sphingolipid metabolism.</text>
</comment>
<evidence type="ECO:0000256" key="7">
    <source>
        <dbReference type="PROSITE-ProRule" id="PRU00205"/>
    </source>
</evidence>
<accession>A0ABM4BHZ3</accession>
<keyword evidence="5 8" id="KW-1133">Transmembrane helix</keyword>
<comment type="pathway">
    <text evidence="3">Sphingolipid metabolism.</text>
</comment>
<protein>
    <submittedName>
        <fullName evidence="11">Ceramide synthase 6</fullName>
    </submittedName>
</protein>
<feature type="transmembrane region" description="Helical" evidence="8">
    <location>
        <begin position="235"/>
        <end position="258"/>
    </location>
</feature>
<comment type="subcellular location">
    <subcellularLocation>
        <location evidence="1">Membrane</location>
        <topology evidence="1">Multi-pass membrane protein</topology>
    </subcellularLocation>
</comment>
<dbReference type="PANTHER" id="PTHR12560">
    <property type="entry name" value="LONGEVITY ASSURANCE FACTOR 1 LAG1"/>
    <property type="match status" value="1"/>
</dbReference>
<keyword evidence="10" id="KW-1185">Reference proteome</keyword>
<dbReference type="Proteomes" id="UP001652625">
    <property type="component" value="Chromosome 03"/>
</dbReference>
<evidence type="ECO:0000313" key="10">
    <source>
        <dbReference type="Proteomes" id="UP001652625"/>
    </source>
</evidence>
<name>A0ABM4BHZ3_HYDVU</name>
<keyword evidence="4 7" id="KW-0812">Transmembrane</keyword>
<feature type="domain" description="TLC" evidence="9">
    <location>
        <begin position="106"/>
        <end position="305"/>
    </location>
</feature>
<feature type="transmembrane region" description="Helical" evidence="8">
    <location>
        <begin position="115"/>
        <end position="136"/>
    </location>
</feature>
<keyword evidence="6 7" id="KW-0472">Membrane</keyword>
<dbReference type="PANTHER" id="PTHR12560:SF0">
    <property type="entry name" value="LD18904P"/>
    <property type="match status" value="1"/>
</dbReference>
<dbReference type="Pfam" id="PF03798">
    <property type="entry name" value="TRAM_LAG1_CLN8"/>
    <property type="match status" value="1"/>
</dbReference>
<dbReference type="RefSeq" id="XP_065648656.1">
    <property type="nucleotide sequence ID" value="XM_065792584.1"/>
</dbReference>
<evidence type="ECO:0000256" key="6">
    <source>
        <dbReference type="ARBA" id="ARBA00023136"/>
    </source>
</evidence>